<dbReference type="EC" id="2.3.-.-" evidence="4"/>
<dbReference type="RefSeq" id="WP_379015003.1">
    <property type="nucleotide sequence ID" value="NZ_JBHSDC010000028.1"/>
</dbReference>
<gene>
    <name evidence="4" type="ORF">ACFOW1_13665</name>
</gene>
<evidence type="ECO:0000259" key="3">
    <source>
        <dbReference type="PROSITE" id="PS51186"/>
    </source>
</evidence>
<dbReference type="Proteomes" id="UP001595906">
    <property type="component" value="Unassembled WGS sequence"/>
</dbReference>
<evidence type="ECO:0000313" key="4">
    <source>
        <dbReference type="EMBL" id="MFC4232945.1"/>
    </source>
</evidence>
<dbReference type="InterPro" id="IPR016181">
    <property type="entry name" value="Acyl_CoA_acyltransferase"/>
</dbReference>
<organism evidence="4 5">
    <name type="scientific">Parasediminibacterium paludis</name>
    <dbReference type="NCBI Taxonomy" id="908966"/>
    <lineage>
        <taxon>Bacteria</taxon>
        <taxon>Pseudomonadati</taxon>
        <taxon>Bacteroidota</taxon>
        <taxon>Chitinophagia</taxon>
        <taxon>Chitinophagales</taxon>
        <taxon>Chitinophagaceae</taxon>
        <taxon>Parasediminibacterium</taxon>
    </lineage>
</organism>
<sequence>MALQFSDAGKEDLPNIVAIYNSTIASRMVTADTAPVSVESKLAWFHEHNRNTRPLLMVHDDTTLIGWMSLQDFYGRPAYNGTAEISIYIDEKHRGKGYGKKILQHAMATAANYQVHTLVGFIFAHNTPSLKLFASQGFEQWGNLKNIAVMDNIERSLTIMGKRLY</sequence>
<evidence type="ECO:0000256" key="1">
    <source>
        <dbReference type="ARBA" id="ARBA00022679"/>
    </source>
</evidence>
<accession>A0ABV8Q1H2</accession>
<dbReference type="GO" id="GO:0016746">
    <property type="term" value="F:acyltransferase activity"/>
    <property type="evidence" value="ECO:0007669"/>
    <property type="project" value="UniProtKB-KW"/>
</dbReference>
<proteinExistence type="predicted"/>
<feature type="domain" description="N-acetyltransferase" evidence="3">
    <location>
        <begin position="3"/>
        <end position="165"/>
    </location>
</feature>
<dbReference type="PANTHER" id="PTHR43072:SF23">
    <property type="entry name" value="UPF0039 PROTEIN C11D3.02C"/>
    <property type="match status" value="1"/>
</dbReference>
<dbReference type="InterPro" id="IPR000182">
    <property type="entry name" value="GNAT_dom"/>
</dbReference>
<dbReference type="Pfam" id="PF00583">
    <property type="entry name" value="Acetyltransf_1"/>
    <property type="match status" value="1"/>
</dbReference>
<dbReference type="Gene3D" id="3.40.630.30">
    <property type="match status" value="1"/>
</dbReference>
<dbReference type="PROSITE" id="PS51186">
    <property type="entry name" value="GNAT"/>
    <property type="match status" value="1"/>
</dbReference>
<dbReference type="CDD" id="cd04301">
    <property type="entry name" value="NAT_SF"/>
    <property type="match status" value="1"/>
</dbReference>
<dbReference type="EMBL" id="JBHSDC010000028">
    <property type="protein sequence ID" value="MFC4232945.1"/>
    <property type="molecule type" value="Genomic_DNA"/>
</dbReference>
<protein>
    <submittedName>
        <fullName evidence="4">GNAT family N-acetyltransferase</fullName>
        <ecNumber evidence="4">2.3.-.-</ecNumber>
    </submittedName>
</protein>
<dbReference type="PANTHER" id="PTHR43072">
    <property type="entry name" value="N-ACETYLTRANSFERASE"/>
    <property type="match status" value="1"/>
</dbReference>
<keyword evidence="2 4" id="KW-0012">Acyltransferase</keyword>
<dbReference type="SUPFAM" id="SSF55729">
    <property type="entry name" value="Acyl-CoA N-acyltransferases (Nat)"/>
    <property type="match status" value="1"/>
</dbReference>
<name>A0ABV8Q1H2_9BACT</name>
<keyword evidence="1 4" id="KW-0808">Transferase</keyword>
<evidence type="ECO:0000313" key="5">
    <source>
        <dbReference type="Proteomes" id="UP001595906"/>
    </source>
</evidence>
<comment type="caution">
    <text evidence="4">The sequence shown here is derived from an EMBL/GenBank/DDBJ whole genome shotgun (WGS) entry which is preliminary data.</text>
</comment>
<evidence type="ECO:0000256" key="2">
    <source>
        <dbReference type="ARBA" id="ARBA00023315"/>
    </source>
</evidence>
<keyword evidence="5" id="KW-1185">Reference proteome</keyword>
<reference evidence="5" key="1">
    <citation type="journal article" date="2019" name="Int. J. Syst. Evol. Microbiol.">
        <title>The Global Catalogue of Microorganisms (GCM) 10K type strain sequencing project: providing services to taxonomists for standard genome sequencing and annotation.</title>
        <authorList>
            <consortium name="The Broad Institute Genomics Platform"/>
            <consortium name="The Broad Institute Genome Sequencing Center for Infectious Disease"/>
            <person name="Wu L."/>
            <person name="Ma J."/>
        </authorList>
    </citation>
    <scope>NUCLEOTIDE SEQUENCE [LARGE SCALE GENOMIC DNA]</scope>
    <source>
        <strain evidence="5">CECT 8010</strain>
    </source>
</reference>